<organism evidence="10 11">
    <name type="scientific">Pseudaquabacterium terrae</name>
    <dbReference type="NCBI Taxonomy" id="2732868"/>
    <lineage>
        <taxon>Bacteria</taxon>
        <taxon>Pseudomonadati</taxon>
        <taxon>Pseudomonadota</taxon>
        <taxon>Betaproteobacteria</taxon>
        <taxon>Burkholderiales</taxon>
        <taxon>Sphaerotilaceae</taxon>
        <taxon>Pseudaquabacterium</taxon>
    </lineage>
</organism>
<evidence type="ECO:0000256" key="6">
    <source>
        <dbReference type="PROSITE-ProRule" id="PRU00169"/>
    </source>
</evidence>
<dbReference type="PROSITE" id="PS50110">
    <property type="entry name" value="RESPONSE_REGULATORY"/>
    <property type="match status" value="1"/>
</dbReference>
<keyword evidence="3" id="KW-0805">Transcription regulation</keyword>
<feature type="DNA-binding region" description="OmpR/PhoB-type" evidence="7">
    <location>
        <begin position="134"/>
        <end position="234"/>
    </location>
</feature>
<dbReference type="InterPro" id="IPR011006">
    <property type="entry name" value="CheY-like_superfamily"/>
</dbReference>
<name>A0ABX2EER1_9BURK</name>
<evidence type="ECO:0000256" key="3">
    <source>
        <dbReference type="ARBA" id="ARBA00023015"/>
    </source>
</evidence>
<evidence type="ECO:0000313" key="11">
    <source>
        <dbReference type="Proteomes" id="UP000737171"/>
    </source>
</evidence>
<dbReference type="CDD" id="cd17574">
    <property type="entry name" value="REC_OmpR"/>
    <property type="match status" value="1"/>
</dbReference>
<accession>A0ABX2EER1</accession>
<dbReference type="Gene3D" id="3.40.50.2300">
    <property type="match status" value="1"/>
</dbReference>
<evidence type="ECO:0000256" key="7">
    <source>
        <dbReference type="PROSITE-ProRule" id="PRU01091"/>
    </source>
</evidence>
<dbReference type="Pfam" id="PF00486">
    <property type="entry name" value="Trans_reg_C"/>
    <property type="match status" value="1"/>
</dbReference>
<dbReference type="SUPFAM" id="SSF52172">
    <property type="entry name" value="CheY-like"/>
    <property type="match status" value="1"/>
</dbReference>
<evidence type="ECO:0000256" key="2">
    <source>
        <dbReference type="ARBA" id="ARBA00023012"/>
    </source>
</evidence>
<evidence type="ECO:0000256" key="1">
    <source>
        <dbReference type="ARBA" id="ARBA00022553"/>
    </source>
</evidence>
<dbReference type="SMART" id="SM00862">
    <property type="entry name" value="Trans_reg_C"/>
    <property type="match status" value="1"/>
</dbReference>
<dbReference type="RefSeq" id="WP_173122172.1">
    <property type="nucleotide sequence ID" value="NZ_JABRWJ010000002.1"/>
</dbReference>
<keyword evidence="2" id="KW-0902">Two-component regulatory system</keyword>
<dbReference type="Gene3D" id="1.10.10.10">
    <property type="entry name" value="Winged helix-like DNA-binding domain superfamily/Winged helix DNA-binding domain"/>
    <property type="match status" value="1"/>
</dbReference>
<protein>
    <submittedName>
        <fullName evidence="10">Response regulator</fullName>
    </submittedName>
</protein>
<feature type="modified residue" description="4-aspartylphosphate" evidence="6">
    <location>
        <position position="56"/>
    </location>
</feature>
<proteinExistence type="predicted"/>
<reference evidence="10 11" key="1">
    <citation type="submission" date="2020-05" db="EMBL/GenBank/DDBJ databases">
        <title>Aquincola sp. isolate from soil.</title>
        <authorList>
            <person name="Han J."/>
            <person name="Kim D.-U."/>
        </authorList>
    </citation>
    <scope>NUCLEOTIDE SEQUENCE [LARGE SCALE GENOMIC DNA]</scope>
    <source>
        <strain evidence="10 11">S2</strain>
    </source>
</reference>
<feature type="domain" description="OmpR/PhoB-type" evidence="9">
    <location>
        <begin position="134"/>
        <end position="234"/>
    </location>
</feature>
<keyword evidence="1 6" id="KW-0597">Phosphoprotein</keyword>
<dbReference type="PANTHER" id="PTHR48111:SF4">
    <property type="entry name" value="DNA-BINDING DUAL TRANSCRIPTIONAL REGULATOR OMPR"/>
    <property type="match status" value="1"/>
</dbReference>
<evidence type="ECO:0000313" key="10">
    <source>
        <dbReference type="EMBL" id="NRF67087.1"/>
    </source>
</evidence>
<evidence type="ECO:0000259" key="9">
    <source>
        <dbReference type="PROSITE" id="PS51755"/>
    </source>
</evidence>
<evidence type="ECO:0000256" key="4">
    <source>
        <dbReference type="ARBA" id="ARBA00023125"/>
    </source>
</evidence>
<dbReference type="InterPro" id="IPR039420">
    <property type="entry name" value="WalR-like"/>
</dbReference>
<dbReference type="SUPFAM" id="SSF46894">
    <property type="entry name" value="C-terminal effector domain of the bipartite response regulators"/>
    <property type="match status" value="1"/>
</dbReference>
<evidence type="ECO:0000256" key="5">
    <source>
        <dbReference type="ARBA" id="ARBA00023163"/>
    </source>
</evidence>
<sequence>MTETRPHVLIVDDDPDIRRPLARFLEQHGFRTALAANGRELDAALGASHPDLIVLDVMMPGEDGLSICRRLRDRGGPPVLLLTARSDEIDRILGLELGADDYLPKPFNPRELVARVKAILRRAEALPRRRRQEAGVVRFDRWQFDLAQPELHGEDGETVALSSGEHALLVAFVVRAGLTLTRDQLLDLTRGREAQLFDRSIDNQVSRLRRKIEPDAQRPRLILTRWGSGYVFAAELTWLA</sequence>
<dbReference type="EMBL" id="JABRWJ010000002">
    <property type="protein sequence ID" value="NRF67087.1"/>
    <property type="molecule type" value="Genomic_DNA"/>
</dbReference>
<dbReference type="PANTHER" id="PTHR48111">
    <property type="entry name" value="REGULATOR OF RPOS"/>
    <property type="match status" value="1"/>
</dbReference>
<dbReference type="Gene3D" id="6.10.250.690">
    <property type="match status" value="1"/>
</dbReference>
<keyword evidence="4 7" id="KW-0238">DNA-binding</keyword>
<keyword evidence="11" id="KW-1185">Reference proteome</keyword>
<dbReference type="InterPro" id="IPR001867">
    <property type="entry name" value="OmpR/PhoB-type_DNA-bd"/>
</dbReference>
<dbReference type="InterPro" id="IPR036388">
    <property type="entry name" value="WH-like_DNA-bd_sf"/>
</dbReference>
<gene>
    <name evidence="10" type="ORF">HLB44_08850</name>
</gene>
<keyword evidence="5" id="KW-0804">Transcription</keyword>
<dbReference type="InterPro" id="IPR001789">
    <property type="entry name" value="Sig_transdc_resp-reg_receiver"/>
</dbReference>
<dbReference type="InterPro" id="IPR016032">
    <property type="entry name" value="Sig_transdc_resp-reg_C-effctor"/>
</dbReference>
<dbReference type="CDD" id="cd00383">
    <property type="entry name" value="trans_reg_C"/>
    <property type="match status" value="1"/>
</dbReference>
<comment type="caution">
    <text evidence="10">The sequence shown here is derived from an EMBL/GenBank/DDBJ whole genome shotgun (WGS) entry which is preliminary data.</text>
</comment>
<dbReference type="Proteomes" id="UP000737171">
    <property type="component" value="Unassembled WGS sequence"/>
</dbReference>
<dbReference type="Pfam" id="PF00072">
    <property type="entry name" value="Response_reg"/>
    <property type="match status" value="1"/>
</dbReference>
<dbReference type="PROSITE" id="PS51755">
    <property type="entry name" value="OMPR_PHOB"/>
    <property type="match status" value="1"/>
</dbReference>
<evidence type="ECO:0000259" key="8">
    <source>
        <dbReference type="PROSITE" id="PS50110"/>
    </source>
</evidence>
<dbReference type="SMART" id="SM00448">
    <property type="entry name" value="REC"/>
    <property type="match status" value="1"/>
</dbReference>
<feature type="domain" description="Response regulatory" evidence="8">
    <location>
        <begin position="7"/>
        <end position="120"/>
    </location>
</feature>